<evidence type="ECO:0000313" key="2">
    <source>
        <dbReference type="Proteomes" id="UP000178851"/>
    </source>
</evidence>
<name>A0A1F7YFC1_9BACT</name>
<dbReference type="EMBL" id="MGGI01000017">
    <property type="protein sequence ID" value="OGM26021.1"/>
    <property type="molecule type" value="Genomic_DNA"/>
</dbReference>
<gene>
    <name evidence="1" type="ORF">A2627_05340</name>
</gene>
<proteinExistence type="predicted"/>
<dbReference type="AlphaFoldDB" id="A0A1F7YFC1"/>
<protein>
    <submittedName>
        <fullName evidence="1">Uncharacterized protein</fullName>
    </submittedName>
</protein>
<comment type="caution">
    <text evidence="1">The sequence shown here is derived from an EMBL/GenBank/DDBJ whole genome shotgun (WGS) entry which is preliminary data.</text>
</comment>
<accession>A0A1F7YFC1</accession>
<dbReference type="Proteomes" id="UP000178851">
    <property type="component" value="Unassembled WGS sequence"/>
</dbReference>
<sequence length="75" mass="8452">MCDDDTWLNGTCPHRSASGAFPFGKSSEIHVGTKNSFSSSNRPTQRNMWINKFIIESESLVTNEKYPKLNTKNSI</sequence>
<reference evidence="1 2" key="1">
    <citation type="journal article" date="2016" name="Nat. Commun.">
        <title>Thousands of microbial genomes shed light on interconnected biogeochemical processes in an aquifer system.</title>
        <authorList>
            <person name="Anantharaman K."/>
            <person name="Brown C.T."/>
            <person name="Hug L.A."/>
            <person name="Sharon I."/>
            <person name="Castelle C.J."/>
            <person name="Probst A.J."/>
            <person name="Thomas B.C."/>
            <person name="Singh A."/>
            <person name="Wilkins M.J."/>
            <person name="Karaoz U."/>
            <person name="Brodie E.L."/>
            <person name="Williams K.H."/>
            <person name="Hubbard S.S."/>
            <person name="Banfield J.F."/>
        </authorList>
    </citation>
    <scope>NUCLEOTIDE SEQUENCE [LARGE SCALE GENOMIC DNA]</scope>
</reference>
<organism evidence="1 2">
    <name type="scientific">Candidatus Woesebacteria bacterium RIFCSPHIGHO2_01_FULL_39_28</name>
    <dbReference type="NCBI Taxonomy" id="1802496"/>
    <lineage>
        <taxon>Bacteria</taxon>
        <taxon>Candidatus Woeseibacteriota</taxon>
    </lineage>
</organism>
<evidence type="ECO:0000313" key="1">
    <source>
        <dbReference type="EMBL" id="OGM26021.1"/>
    </source>
</evidence>